<dbReference type="PROSITE" id="PS50920">
    <property type="entry name" value="SOLCAR"/>
    <property type="match status" value="1"/>
</dbReference>
<evidence type="ECO:0000256" key="1">
    <source>
        <dbReference type="ARBA" id="ARBA00004225"/>
    </source>
</evidence>
<protein>
    <submittedName>
        <fullName evidence="12">Uncharacterized protein</fullName>
    </submittedName>
</protein>
<dbReference type="PANTHER" id="PTHR45788">
    <property type="entry name" value="SUCCINATE/FUMARATE MITOCHONDRIAL TRANSPORTER-RELATED"/>
    <property type="match status" value="1"/>
</dbReference>
<dbReference type="Gene3D" id="1.50.40.10">
    <property type="entry name" value="Mitochondrial carrier domain"/>
    <property type="match status" value="1"/>
</dbReference>
<feature type="region of interest" description="Disordered" evidence="11">
    <location>
        <begin position="161"/>
        <end position="195"/>
    </location>
</feature>
<evidence type="ECO:0000256" key="8">
    <source>
        <dbReference type="ARBA" id="ARBA00023136"/>
    </source>
</evidence>
<evidence type="ECO:0000256" key="3">
    <source>
        <dbReference type="ARBA" id="ARBA00022448"/>
    </source>
</evidence>
<dbReference type="SUPFAM" id="SSF103506">
    <property type="entry name" value="Mitochondrial carrier"/>
    <property type="match status" value="1"/>
</dbReference>
<keyword evidence="4 9" id="KW-0812">Transmembrane</keyword>
<keyword evidence="3 10" id="KW-0813">Transport</keyword>
<sequence>MTQQQVKGGSIGASVARVAAGGPSTCLRGLSATCFREGIFAAAYLGLAPVLRAKLREAAPGANEEALRVPAALGGAAVCGILSHPFDTVKTCMQGDIERSVYGTTRQTVSAIWARGGAAALYRGIEFRFLRQAWQVWVLDLLRERLSPVLFPSSASLAPRAAGRRRPRRGSARRRWGAPRPPRAGGEPAQGGAVAARRPLCGGSKSSGSSRAFLSVLHVFRYVGSQGLRSRFAFRLKGAYFAAPDLSSRSGALPRSLPCLLGMSPASPPLPRCRPWQEILYELAGANDL</sequence>
<dbReference type="Pfam" id="PF00153">
    <property type="entry name" value="Mito_carr"/>
    <property type="match status" value="1"/>
</dbReference>
<proteinExistence type="inferred from homology"/>
<dbReference type="InterPro" id="IPR023395">
    <property type="entry name" value="MCP_dom_sf"/>
</dbReference>
<feature type="repeat" description="Solcar" evidence="9">
    <location>
        <begin position="63"/>
        <end position="149"/>
    </location>
</feature>
<keyword evidence="8 9" id="KW-0472">Membrane</keyword>
<feature type="compositionally biased region" description="Low complexity" evidence="11">
    <location>
        <begin position="183"/>
        <end position="193"/>
    </location>
</feature>
<comment type="caution">
    <text evidence="12">The sequence shown here is derived from an EMBL/GenBank/DDBJ whole genome shotgun (WGS) entry which is preliminary data.</text>
</comment>
<evidence type="ECO:0000313" key="12">
    <source>
        <dbReference type="EMBL" id="CAK0827448.1"/>
    </source>
</evidence>
<dbReference type="EMBL" id="CAUYUJ010009691">
    <property type="protein sequence ID" value="CAK0827448.1"/>
    <property type="molecule type" value="Genomic_DNA"/>
</dbReference>
<keyword evidence="7" id="KW-0496">Mitochondrion</keyword>
<evidence type="ECO:0000256" key="11">
    <source>
        <dbReference type="SAM" id="MobiDB-lite"/>
    </source>
</evidence>
<keyword evidence="13" id="KW-1185">Reference proteome</keyword>
<evidence type="ECO:0000256" key="5">
    <source>
        <dbReference type="ARBA" id="ARBA00022737"/>
    </source>
</evidence>
<evidence type="ECO:0000256" key="9">
    <source>
        <dbReference type="PROSITE-ProRule" id="PRU00282"/>
    </source>
</evidence>
<keyword evidence="5" id="KW-0677">Repeat</keyword>
<evidence type="ECO:0000256" key="10">
    <source>
        <dbReference type="RuleBase" id="RU000488"/>
    </source>
</evidence>
<comment type="similarity">
    <text evidence="2 10">Belongs to the mitochondrial carrier (TC 2.A.29) family.</text>
</comment>
<evidence type="ECO:0000256" key="2">
    <source>
        <dbReference type="ARBA" id="ARBA00006375"/>
    </source>
</evidence>
<organism evidence="12 13">
    <name type="scientific">Prorocentrum cordatum</name>
    <dbReference type="NCBI Taxonomy" id="2364126"/>
    <lineage>
        <taxon>Eukaryota</taxon>
        <taxon>Sar</taxon>
        <taxon>Alveolata</taxon>
        <taxon>Dinophyceae</taxon>
        <taxon>Prorocentrales</taxon>
        <taxon>Prorocentraceae</taxon>
        <taxon>Prorocentrum</taxon>
    </lineage>
</organism>
<accession>A0ABN9S6V1</accession>
<feature type="compositionally biased region" description="Basic residues" evidence="11">
    <location>
        <begin position="162"/>
        <end position="177"/>
    </location>
</feature>
<dbReference type="Proteomes" id="UP001189429">
    <property type="component" value="Unassembled WGS sequence"/>
</dbReference>
<keyword evidence="6" id="KW-1133">Transmembrane helix</keyword>
<dbReference type="InterPro" id="IPR018108">
    <property type="entry name" value="MCP_transmembrane"/>
</dbReference>
<dbReference type="InterPro" id="IPR049563">
    <property type="entry name" value="TXTP-like"/>
</dbReference>
<evidence type="ECO:0000256" key="7">
    <source>
        <dbReference type="ARBA" id="ARBA00023128"/>
    </source>
</evidence>
<dbReference type="PANTHER" id="PTHR45788:SF4">
    <property type="entry name" value="TRICARBOXYLATE TRANSPORT PROTEIN, MITOCHONDRIAL"/>
    <property type="match status" value="1"/>
</dbReference>
<evidence type="ECO:0000256" key="6">
    <source>
        <dbReference type="ARBA" id="ARBA00022989"/>
    </source>
</evidence>
<reference evidence="12" key="1">
    <citation type="submission" date="2023-10" db="EMBL/GenBank/DDBJ databases">
        <authorList>
            <person name="Chen Y."/>
            <person name="Shah S."/>
            <person name="Dougan E. K."/>
            <person name="Thang M."/>
            <person name="Chan C."/>
        </authorList>
    </citation>
    <scope>NUCLEOTIDE SEQUENCE [LARGE SCALE GENOMIC DNA]</scope>
</reference>
<evidence type="ECO:0000313" key="13">
    <source>
        <dbReference type="Proteomes" id="UP001189429"/>
    </source>
</evidence>
<comment type="subcellular location">
    <subcellularLocation>
        <location evidence="1">Mitochondrion membrane</location>
        <topology evidence="1">Multi-pass membrane protein</topology>
    </subcellularLocation>
</comment>
<name>A0ABN9S6V1_9DINO</name>
<evidence type="ECO:0000256" key="4">
    <source>
        <dbReference type="ARBA" id="ARBA00022692"/>
    </source>
</evidence>
<gene>
    <name evidence="12" type="ORF">PCOR1329_LOCUS26984</name>
</gene>